<protein>
    <submittedName>
        <fullName evidence="4">Uncharacterized protein LOC100373176</fullName>
    </submittedName>
</protein>
<gene>
    <name evidence="4" type="primary">LOC100373176</name>
</gene>
<keyword evidence="2" id="KW-1133">Transmembrane helix</keyword>
<keyword evidence="2" id="KW-0812">Transmembrane</keyword>
<feature type="region of interest" description="Disordered" evidence="1">
    <location>
        <begin position="201"/>
        <end position="265"/>
    </location>
</feature>
<evidence type="ECO:0000256" key="1">
    <source>
        <dbReference type="SAM" id="MobiDB-lite"/>
    </source>
</evidence>
<feature type="compositionally biased region" description="Pro residues" evidence="1">
    <location>
        <begin position="233"/>
        <end position="265"/>
    </location>
</feature>
<organism evidence="3 4">
    <name type="scientific">Saccoglossus kowalevskii</name>
    <name type="common">Acorn worm</name>
    <dbReference type="NCBI Taxonomy" id="10224"/>
    <lineage>
        <taxon>Eukaryota</taxon>
        <taxon>Metazoa</taxon>
        <taxon>Hemichordata</taxon>
        <taxon>Enteropneusta</taxon>
        <taxon>Harrimaniidae</taxon>
        <taxon>Saccoglossus</taxon>
    </lineage>
</organism>
<feature type="transmembrane region" description="Helical" evidence="2">
    <location>
        <begin position="45"/>
        <end position="63"/>
    </location>
</feature>
<dbReference type="Proteomes" id="UP000694865">
    <property type="component" value="Unplaced"/>
</dbReference>
<accession>A0ABM0GSJ6</accession>
<evidence type="ECO:0000256" key="2">
    <source>
        <dbReference type="SAM" id="Phobius"/>
    </source>
</evidence>
<sequence>MPQSNSKMFGIGVADIVIGAMLVLFGSICLGACWVSGFYTYSGGPVWTGILAIIAGVIGVYASKTDKVNSMSVAFLVLNIFVIICTVYVVIGAIVGTIAELWWLWFGLPSGFVVQILITMTGLALMIVACIGACNHCVGGETRTQVVMVNHNVQQPGVQVIQQHGYTTTNAYYGQQPQPVTYMTAGTGQVVLPNTMSYNQPMPPNYSAPQQAPPYSQQVPPYSQPMAAGYSQEPPPAGQGMPPPAGQGMPPPQPSDKFPVPPENV</sequence>
<feature type="compositionally biased region" description="Low complexity" evidence="1">
    <location>
        <begin position="207"/>
        <end position="225"/>
    </location>
</feature>
<reference evidence="4" key="1">
    <citation type="submission" date="2025-08" db="UniProtKB">
        <authorList>
            <consortium name="RefSeq"/>
        </authorList>
    </citation>
    <scope>IDENTIFICATION</scope>
    <source>
        <tissue evidence="4">Testes</tissue>
    </source>
</reference>
<feature type="transmembrane region" description="Helical" evidence="2">
    <location>
        <begin position="75"/>
        <end position="106"/>
    </location>
</feature>
<evidence type="ECO:0000313" key="3">
    <source>
        <dbReference type="Proteomes" id="UP000694865"/>
    </source>
</evidence>
<evidence type="ECO:0000313" key="4">
    <source>
        <dbReference type="RefSeq" id="XP_002736440.1"/>
    </source>
</evidence>
<proteinExistence type="predicted"/>
<keyword evidence="3" id="KW-1185">Reference proteome</keyword>
<feature type="transmembrane region" description="Helical" evidence="2">
    <location>
        <begin position="112"/>
        <end position="134"/>
    </location>
</feature>
<dbReference type="RefSeq" id="XP_002736440.1">
    <property type="nucleotide sequence ID" value="XM_002736394.2"/>
</dbReference>
<name>A0ABM0GSJ6_SACKO</name>
<dbReference type="GeneID" id="100373176"/>
<keyword evidence="2" id="KW-0472">Membrane</keyword>
<feature type="transmembrane region" description="Helical" evidence="2">
    <location>
        <begin position="12"/>
        <end position="39"/>
    </location>
</feature>